<name>A0ABQ8UBW2_9EUKA</name>
<sequence>MSGVELPATNGTDRWVNGSLWRSLRLSVFSLAERFITEGNEPRGILDLAESVLGDILRRAESLLAGWLGRGTCVFRSVWNTCFRPLCDEPPTEATEPASELPGPELVCFPATANERVPGSCHEPNGMPSLDHACGELLCGLFEVVEVVANCHVSHQLACEYSPGLVLWNV</sequence>
<dbReference type="Proteomes" id="UP001141327">
    <property type="component" value="Unassembled WGS sequence"/>
</dbReference>
<comment type="caution">
    <text evidence="1">The sequence shown here is derived from an EMBL/GenBank/DDBJ whole genome shotgun (WGS) entry which is preliminary data.</text>
</comment>
<evidence type="ECO:0000313" key="2">
    <source>
        <dbReference type="Proteomes" id="UP001141327"/>
    </source>
</evidence>
<dbReference type="EMBL" id="JAPMOS010000061">
    <property type="protein sequence ID" value="KAJ4456779.1"/>
    <property type="molecule type" value="Genomic_DNA"/>
</dbReference>
<accession>A0ABQ8UBW2</accession>
<evidence type="ECO:0000313" key="1">
    <source>
        <dbReference type="EMBL" id="KAJ4456779.1"/>
    </source>
</evidence>
<proteinExistence type="predicted"/>
<reference evidence="1" key="1">
    <citation type="journal article" date="2022" name="bioRxiv">
        <title>Genomics of Preaxostyla Flagellates Illuminates Evolutionary Transitions and the Path Towards Mitochondrial Loss.</title>
        <authorList>
            <person name="Novak L.V.F."/>
            <person name="Treitli S.C."/>
            <person name="Pyrih J."/>
            <person name="Halakuc P."/>
            <person name="Pipaliya S.V."/>
            <person name="Vacek V."/>
            <person name="Brzon O."/>
            <person name="Soukal P."/>
            <person name="Eme L."/>
            <person name="Dacks J.B."/>
            <person name="Karnkowska A."/>
            <person name="Elias M."/>
            <person name="Hampl V."/>
        </authorList>
    </citation>
    <scope>NUCLEOTIDE SEQUENCE</scope>
    <source>
        <strain evidence="1">RCP-MX</strain>
    </source>
</reference>
<protein>
    <submittedName>
        <fullName evidence="1">Uncharacterized protein</fullName>
    </submittedName>
</protein>
<organism evidence="1 2">
    <name type="scientific">Paratrimastix pyriformis</name>
    <dbReference type="NCBI Taxonomy" id="342808"/>
    <lineage>
        <taxon>Eukaryota</taxon>
        <taxon>Metamonada</taxon>
        <taxon>Preaxostyla</taxon>
        <taxon>Paratrimastigidae</taxon>
        <taxon>Paratrimastix</taxon>
    </lineage>
</organism>
<keyword evidence="2" id="KW-1185">Reference proteome</keyword>
<gene>
    <name evidence="1" type="ORF">PAPYR_7906</name>
</gene>